<protein>
    <recommendedName>
        <fullName evidence="2">Periplasmic copper-binding protein NosD beta helix domain-containing protein</fullName>
    </recommendedName>
</protein>
<organism evidence="3 4">
    <name type="scientific">Candidatus Argoarchaeum ethanivorans</name>
    <dbReference type="NCBI Taxonomy" id="2608793"/>
    <lineage>
        <taxon>Archaea</taxon>
        <taxon>Methanobacteriati</taxon>
        <taxon>Methanobacteriota</taxon>
        <taxon>Stenosarchaea group</taxon>
        <taxon>Methanomicrobia</taxon>
        <taxon>Methanosarcinales</taxon>
        <taxon>Methanosarcinales incertae sedis</taxon>
        <taxon>GOM Arc I cluster</taxon>
        <taxon>Candidatus Argoarchaeum</taxon>
    </lineage>
</organism>
<accession>A0A811T4V9</accession>
<dbReference type="NCBIfam" id="TIGR03804">
    <property type="entry name" value="para_beta_helix"/>
    <property type="match status" value="1"/>
</dbReference>
<proteinExistence type="predicted"/>
<name>A0A811T4V9_9EURY</name>
<feature type="transmembrane region" description="Helical" evidence="1">
    <location>
        <begin position="139"/>
        <end position="158"/>
    </location>
</feature>
<evidence type="ECO:0000313" key="4">
    <source>
        <dbReference type="Proteomes" id="UP000610373"/>
    </source>
</evidence>
<evidence type="ECO:0000256" key="1">
    <source>
        <dbReference type="SAM" id="Phobius"/>
    </source>
</evidence>
<comment type="caution">
    <text evidence="3">The sequence shown here is derived from an EMBL/GenBank/DDBJ whole genome shotgun (WGS) entry which is preliminary data.</text>
</comment>
<dbReference type="Proteomes" id="UP000610373">
    <property type="component" value="Unassembled WGS sequence"/>
</dbReference>
<dbReference type="InterPro" id="IPR012334">
    <property type="entry name" value="Pectin_lyas_fold"/>
</dbReference>
<dbReference type="SUPFAM" id="SSF51126">
    <property type="entry name" value="Pectin lyase-like"/>
    <property type="match status" value="1"/>
</dbReference>
<dbReference type="InterPro" id="IPR022441">
    <property type="entry name" value="Para_beta_helix_rpt-2"/>
</dbReference>
<keyword evidence="1" id="KW-1133">Transmembrane helix</keyword>
<keyword evidence="1" id="KW-0472">Membrane</keyword>
<dbReference type="AlphaFoldDB" id="A0A811T4V9"/>
<keyword evidence="1" id="KW-0812">Transmembrane</keyword>
<reference evidence="3" key="1">
    <citation type="submission" date="2020-10" db="EMBL/GenBank/DDBJ databases">
        <authorList>
            <person name="Hahn C.J."/>
            <person name="Laso-Perez R."/>
            <person name="Vulcano F."/>
            <person name="Vaziourakis K.-M."/>
            <person name="Stokke R."/>
            <person name="Steen I.H."/>
            <person name="Teske A."/>
            <person name="Boetius A."/>
            <person name="Liebeke M."/>
            <person name="Amann R."/>
            <person name="Knittel K."/>
        </authorList>
    </citation>
    <scope>NUCLEOTIDE SEQUENCE</scope>
    <source>
        <strain evidence="3">Gfbio:e3339647-f889-4370-9287-4fb5cb688e4c:AG392O15_GoMArc1</strain>
    </source>
</reference>
<dbReference type="InterPro" id="IPR011050">
    <property type="entry name" value="Pectin_lyase_fold/virulence"/>
</dbReference>
<feature type="domain" description="Periplasmic copper-binding protein NosD beta helix" evidence="2">
    <location>
        <begin position="3"/>
        <end position="98"/>
    </location>
</feature>
<dbReference type="Gene3D" id="2.160.20.10">
    <property type="entry name" value="Single-stranded right-handed beta-helix, Pectin lyase-like"/>
    <property type="match status" value="1"/>
</dbReference>
<dbReference type="InterPro" id="IPR007742">
    <property type="entry name" value="NosD_dom"/>
</dbReference>
<evidence type="ECO:0000313" key="3">
    <source>
        <dbReference type="EMBL" id="CAD6492336.1"/>
    </source>
</evidence>
<evidence type="ECO:0000259" key="2">
    <source>
        <dbReference type="Pfam" id="PF05048"/>
    </source>
</evidence>
<dbReference type="Pfam" id="PF05048">
    <property type="entry name" value="NosD"/>
    <property type="match status" value="1"/>
</dbReference>
<dbReference type="EMBL" id="CAJHIO010000011">
    <property type="protein sequence ID" value="CAD6492336.1"/>
    <property type="molecule type" value="Genomic_DNA"/>
</dbReference>
<sequence length="164" mass="18273">MRHSSNNTITNNTANSNNDYGIHLLDADDNNITCNWVAHNTKSGFYLDDAGNMEYENTGNTIKDNNIMANGESVGDSWHWNFYNDQSDDVTAENNYWGTDSSTIIAESIYDKNDDSSKGTGDFEPFKTDPAPCAPIPELPTIILFSVGLLVLAGYVYAERRRRS</sequence>
<gene>
    <name evidence="3" type="ORF">CHKLHMKO_00256</name>
</gene>